<protein>
    <recommendedName>
        <fullName evidence="3">Peptidoglycan-binding protein CsiV</fullName>
    </recommendedName>
</protein>
<sequence>MFLPIGQTLAAPAAAAGSTYEIEVLVFENRVPSLEGGELWIHDAAKGATADTAEGATIGEVPPSDSALSPAAAVLHQDTNYRILAHIRWQQTADTKSATPPVRIRSSDGQLDGTLRFYLSRFLHTELNLSWHAAPAEGTGARGDEGQIYRISEQRRVKTLELNYFDHPKFGALVRVAQVGKE</sequence>
<evidence type="ECO:0000313" key="1">
    <source>
        <dbReference type="EMBL" id="OGI47631.1"/>
    </source>
</evidence>
<dbReference type="Proteomes" id="UP000178885">
    <property type="component" value="Unassembled WGS sequence"/>
</dbReference>
<dbReference type="STRING" id="1817760.A2151_01730"/>
<comment type="caution">
    <text evidence="1">The sequence shown here is derived from an EMBL/GenBank/DDBJ whole genome shotgun (WGS) entry which is preliminary data.</text>
</comment>
<name>A0A1F6TR64_9PROT</name>
<organism evidence="1 2">
    <name type="scientific">Candidatus Muproteobacteria bacterium RBG_16_65_34</name>
    <dbReference type="NCBI Taxonomy" id="1817760"/>
    <lineage>
        <taxon>Bacteria</taxon>
        <taxon>Pseudomonadati</taxon>
        <taxon>Pseudomonadota</taxon>
        <taxon>Candidatus Muproteobacteria</taxon>
    </lineage>
</organism>
<accession>A0A1F6TR64</accession>
<dbReference type="InterPro" id="IPR021241">
    <property type="entry name" value="CsiV"/>
</dbReference>
<dbReference type="AlphaFoldDB" id="A0A1F6TR64"/>
<gene>
    <name evidence="1" type="ORF">A2151_01730</name>
</gene>
<dbReference type="EMBL" id="MFSU01000050">
    <property type="protein sequence ID" value="OGI47631.1"/>
    <property type="molecule type" value="Genomic_DNA"/>
</dbReference>
<evidence type="ECO:0000313" key="2">
    <source>
        <dbReference type="Proteomes" id="UP000178885"/>
    </source>
</evidence>
<evidence type="ECO:0008006" key="3">
    <source>
        <dbReference type="Google" id="ProtNLM"/>
    </source>
</evidence>
<proteinExistence type="predicted"/>
<reference evidence="1 2" key="1">
    <citation type="journal article" date="2016" name="Nat. Commun.">
        <title>Thousands of microbial genomes shed light on interconnected biogeochemical processes in an aquifer system.</title>
        <authorList>
            <person name="Anantharaman K."/>
            <person name="Brown C.T."/>
            <person name="Hug L.A."/>
            <person name="Sharon I."/>
            <person name="Castelle C.J."/>
            <person name="Probst A.J."/>
            <person name="Thomas B.C."/>
            <person name="Singh A."/>
            <person name="Wilkins M.J."/>
            <person name="Karaoz U."/>
            <person name="Brodie E.L."/>
            <person name="Williams K.H."/>
            <person name="Hubbard S.S."/>
            <person name="Banfield J.F."/>
        </authorList>
    </citation>
    <scope>NUCLEOTIDE SEQUENCE [LARGE SCALE GENOMIC DNA]</scope>
</reference>
<dbReference type="Pfam" id="PF10972">
    <property type="entry name" value="CsiV"/>
    <property type="match status" value="1"/>
</dbReference>